<protein>
    <recommendedName>
        <fullName evidence="6">RDD domain-containing protein</fullName>
    </recommendedName>
</protein>
<evidence type="ECO:0000256" key="1">
    <source>
        <dbReference type="ARBA" id="ARBA00004141"/>
    </source>
</evidence>
<reference evidence="8" key="1">
    <citation type="submission" date="2018-12" db="EMBL/GenBank/DDBJ databases">
        <title>Tengunoibacter tsumagoiensis gen. nov., sp. nov., Dictyobacter kobayashii sp. nov., D. alpinus sp. nov., and D. joshuensis sp. nov. and description of Dictyobacteraceae fam. nov. within the order Ktedonobacterales isolated from Tengu-no-mugimeshi.</title>
        <authorList>
            <person name="Wang C.M."/>
            <person name="Zheng Y."/>
            <person name="Sakai Y."/>
            <person name="Toyoda A."/>
            <person name="Minakuchi Y."/>
            <person name="Abe K."/>
            <person name="Yokota A."/>
            <person name="Yabe S."/>
        </authorList>
    </citation>
    <scope>NUCLEOTIDE SEQUENCE [LARGE SCALE GENOMIC DNA]</scope>
    <source>
        <strain evidence="8">Uno16</strain>
    </source>
</reference>
<feature type="transmembrane region" description="Helical" evidence="5">
    <location>
        <begin position="21"/>
        <end position="42"/>
    </location>
</feature>
<keyword evidence="2 5" id="KW-0812">Transmembrane</keyword>
<organism evidence="7 8">
    <name type="scientific">Dictyobacter alpinus</name>
    <dbReference type="NCBI Taxonomy" id="2014873"/>
    <lineage>
        <taxon>Bacteria</taxon>
        <taxon>Bacillati</taxon>
        <taxon>Chloroflexota</taxon>
        <taxon>Ktedonobacteria</taxon>
        <taxon>Ktedonobacterales</taxon>
        <taxon>Dictyobacteraceae</taxon>
        <taxon>Dictyobacter</taxon>
    </lineage>
</organism>
<keyword evidence="8" id="KW-1185">Reference proteome</keyword>
<evidence type="ECO:0000256" key="3">
    <source>
        <dbReference type="ARBA" id="ARBA00022989"/>
    </source>
</evidence>
<feature type="domain" description="RDD" evidence="6">
    <location>
        <begin position="23"/>
        <end position="158"/>
    </location>
</feature>
<comment type="subcellular location">
    <subcellularLocation>
        <location evidence="1">Membrane</location>
        <topology evidence="1">Multi-pass membrane protein</topology>
    </subcellularLocation>
</comment>
<feature type="transmembrane region" description="Helical" evidence="5">
    <location>
        <begin position="62"/>
        <end position="89"/>
    </location>
</feature>
<dbReference type="AlphaFoldDB" id="A0A402BCK4"/>
<evidence type="ECO:0000256" key="2">
    <source>
        <dbReference type="ARBA" id="ARBA00022692"/>
    </source>
</evidence>
<comment type="caution">
    <text evidence="7">The sequence shown here is derived from an EMBL/GenBank/DDBJ whole genome shotgun (WGS) entry which is preliminary data.</text>
</comment>
<feature type="transmembrane region" description="Helical" evidence="5">
    <location>
        <begin position="125"/>
        <end position="145"/>
    </location>
</feature>
<keyword evidence="4 5" id="KW-0472">Membrane</keyword>
<feature type="transmembrane region" description="Helical" evidence="5">
    <location>
        <begin position="177"/>
        <end position="200"/>
    </location>
</feature>
<dbReference type="EMBL" id="BIFT01000001">
    <property type="protein sequence ID" value="GCE29017.1"/>
    <property type="molecule type" value="Genomic_DNA"/>
</dbReference>
<dbReference type="GO" id="GO:0016020">
    <property type="term" value="C:membrane"/>
    <property type="evidence" value="ECO:0007669"/>
    <property type="project" value="UniProtKB-SubCell"/>
</dbReference>
<proteinExistence type="predicted"/>
<evidence type="ECO:0000313" key="7">
    <source>
        <dbReference type="EMBL" id="GCE29017.1"/>
    </source>
</evidence>
<name>A0A402BCK4_9CHLR</name>
<evidence type="ECO:0000256" key="5">
    <source>
        <dbReference type="SAM" id="Phobius"/>
    </source>
</evidence>
<sequence length="267" mass="29682">MSTNVSSSSSAKQIDLGKYIQLRRLGAGIIDIALISYIQWWVDNVFGYMPDTHSSHDVVYGVGWGYGASFVPVVDHIWLVAIVVAYFFVQEALFSTTLGKATMGLQVVDIHGRPISIKAALIRNLARLIDAWPGLYIVGIIAARFSPNYQRLGDRWAKTYVVMGGKQMFARFSLELVWWRLALIGALIATMIAGGLGFAYTRQPVLVIQDWNLVSNNGIYTPVTPVPACGVADKSYGDNIVLNVKVDYYWLKDPQWGDGMVTYPVMY</sequence>
<dbReference type="InterPro" id="IPR010432">
    <property type="entry name" value="RDD"/>
</dbReference>
<evidence type="ECO:0000256" key="4">
    <source>
        <dbReference type="ARBA" id="ARBA00023136"/>
    </source>
</evidence>
<dbReference type="PANTHER" id="PTHR38480">
    <property type="entry name" value="SLR0254 PROTEIN"/>
    <property type="match status" value="1"/>
</dbReference>
<evidence type="ECO:0000313" key="8">
    <source>
        <dbReference type="Proteomes" id="UP000287171"/>
    </source>
</evidence>
<dbReference type="PANTHER" id="PTHR38480:SF1">
    <property type="entry name" value="SLR0254 PROTEIN"/>
    <property type="match status" value="1"/>
</dbReference>
<dbReference type="Pfam" id="PF06271">
    <property type="entry name" value="RDD"/>
    <property type="match status" value="1"/>
</dbReference>
<evidence type="ECO:0000259" key="6">
    <source>
        <dbReference type="Pfam" id="PF06271"/>
    </source>
</evidence>
<dbReference type="RefSeq" id="WP_161982311.1">
    <property type="nucleotide sequence ID" value="NZ_BIFT01000001.1"/>
</dbReference>
<gene>
    <name evidence="7" type="ORF">KDA_45010</name>
</gene>
<accession>A0A402BCK4</accession>
<dbReference type="Proteomes" id="UP000287171">
    <property type="component" value="Unassembled WGS sequence"/>
</dbReference>
<keyword evidence="3 5" id="KW-1133">Transmembrane helix</keyword>